<keyword evidence="1" id="KW-0472">Membrane</keyword>
<feature type="transmembrane region" description="Helical" evidence="1">
    <location>
        <begin position="157"/>
        <end position="179"/>
    </location>
</feature>
<dbReference type="InterPro" id="IPR038750">
    <property type="entry name" value="YczE/YyaS-like"/>
</dbReference>
<evidence type="ECO:0000256" key="1">
    <source>
        <dbReference type="SAM" id="Phobius"/>
    </source>
</evidence>
<feature type="transmembrane region" description="Helical" evidence="1">
    <location>
        <begin position="100"/>
        <end position="121"/>
    </location>
</feature>
<feature type="transmembrane region" description="Helical" evidence="1">
    <location>
        <begin position="75"/>
        <end position="94"/>
    </location>
</feature>
<accession>A0A6J6ASR9</accession>
<dbReference type="PROSITE" id="PS51257">
    <property type="entry name" value="PROKAR_LIPOPROTEIN"/>
    <property type="match status" value="1"/>
</dbReference>
<dbReference type="EMBL" id="CAFBMG010000142">
    <property type="protein sequence ID" value="CAB4912109.1"/>
    <property type="molecule type" value="Genomic_DNA"/>
</dbReference>
<keyword evidence="1" id="KW-1133">Transmembrane helix</keyword>
<evidence type="ECO:0000313" key="2">
    <source>
        <dbReference type="EMBL" id="CAB4529802.1"/>
    </source>
</evidence>
<evidence type="ECO:0000313" key="3">
    <source>
        <dbReference type="EMBL" id="CAB4736001.1"/>
    </source>
</evidence>
<name>A0A6J6ASR9_9ZZZZ</name>
<evidence type="ECO:0000313" key="4">
    <source>
        <dbReference type="EMBL" id="CAB4912109.1"/>
    </source>
</evidence>
<keyword evidence="1" id="KW-0812">Transmembrane</keyword>
<dbReference type="Pfam" id="PF19700">
    <property type="entry name" value="DUF6198"/>
    <property type="match status" value="1"/>
</dbReference>
<feature type="transmembrane region" description="Helical" evidence="1">
    <location>
        <begin position="47"/>
        <end position="68"/>
    </location>
</feature>
<protein>
    <submittedName>
        <fullName evidence="2">Unannotated protein</fullName>
    </submittedName>
</protein>
<dbReference type="PANTHER" id="PTHR40078:SF1">
    <property type="entry name" value="INTEGRAL MEMBRANE PROTEIN"/>
    <property type="match status" value="1"/>
</dbReference>
<sequence>MNRTFTRAGVFLLGLLISCTAYCLTVRANIGLGPLFLVQVALEKHLGMSAGTAAMVLGLLLVALSALLRGGVGVGTVLAPVLGGVIIDITLPLIPTLQGTALQVAACVFGTVVMMLGGALITQAQFGVGGMDGLMRGLSGSLGAPLGHIRLGMEATLLLLGLLLGSTAGVGTIITALLVGHSYQFWMHLLGKQPFGFAVGQASTQQTGSDQAGSELAGESALVH</sequence>
<dbReference type="EMBL" id="CAEZSF010000004">
    <property type="protein sequence ID" value="CAB4529802.1"/>
    <property type="molecule type" value="Genomic_DNA"/>
</dbReference>
<dbReference type="AlphaFoldDB" id="A0A6J6ASR9"/>
<organism evidence="2">
    <name type="scientific">freshwater metagenome</name>
    <dbReference type="NCBI Taxonomy" id="449393"/>
    <lineage>
        <taxon>unclassified sequences</taxon>
        <taxon>metagenomes</taxon>
        <taxon>ecological metagenomes</taxon>
    </lineage>
</organism>
<reference evidence="2" key="1">
    <citation type="submission" date="2020-05" db="EMBL/GenBank/DDBJ databases">
        <authorList>
            <person name="Chiriac C."/>
            <person name="Salcher M."/>
            <person name="Ghai R."/>
            <person name="Kavagutti S V."/>
        </authorList>
    </citation>
    <scope>NUCLEOTIDE SEQUENCE</scope>
</reference>
<dbReference type="EMBL" id="CAEZYU010000022">
    <property type="protein sequence ID" value="CAB4736001.1"/>
    <property type="molecule type" value="Genomic_DNA"/>
</dbReference>
<gene>
    <name evidence="2" type="ORF">UFOPK1358_00083</name>
    <name evidence="3" type="ORF">UFOPK2766_00700</name>
    <name evidence="4" type="ORF">UFOPK3519_01481</name>
</gene>
<proteinExistence type="predicted"/>
<dbReference type="PANTHER" id="PTHR40078">
    <property type="entry name" value="INTEGRAL MEMBRANE PROTEIN-RELATED"/>
    <property type="match status" value="1"/>
</dbReference>